<evidence type="ECO:0008006" key="4">
    <source>
        <dbReference type="Google" id="ProtNLM"/>
    </source>
</evidence>
<comment type="caution">
    <text evidence="2">The sequence shown here is derived from an EMBL/GenBank/DDBJ whole genome shotgun (WGS) entry which is preliminary data.</text>
</comment>
<dbReference type="OrthoDB" id="7650325at2759"/>
<feature type="signal peptide" evidence="1">
    <location>
        <begin position="1"/>
        <end position="21"/>
    </location>
</feature>
<reference evidence="2 3" key="1">
    <citation type="submission" date="2020-08" db="EMBL/GenBank/DDBJ databases">
        <title>Aphidius gifuensis genome sequencing and assembly.</title>
        <authorList>
            <person name="Du Z."/>
        </authorList>
    </citation>
    <scope>NUCLEOTIDE SEQUENCE [LARGE SCALE GENOMIC DNA]</scope>
    <source>
        <strain evidence="2">YNYX2018</strain>
        <tissue evidence="2">Adults</tissue>
    </source>
</reference>
<evidence type="ECO:0000313" key="2">
    <source>
        <dbReference type="EMBL" id="KAF7995850.1"/>
    </source>
</evidence>
<organism evidence="2 3">
    <name type="scientific">Aphidius gifuensis</name>
    <name type="common">Parasitoid wasp</name>
    <dbReference type="NCBI Taxonomy" id="684658"/>
    <lineage>
        <taxon>Eukaryota</taxon>
        <taxon>Metazoa</taxon>
        <taxon>Ecdysozoa</taxon>
        <taxon>Arthropoda</taxon>
        <taxon>Hexapoda</taxon>
        <taxon>Insecta</taxon>
        <taxon>Pterygota</taxon>
        <taxon>Neoptera</taxon>
        <taxon>Endopterygota</taxon>
        <taxon>Hymenoptera</taxon>
        <taxon>Apocrita</taxon>
        <taxon>Ichneumonoidea</taxon>
        <taxon>Braconidae</taxon>
        <taxon>Aphidiinae</taxon>
        <taxon>Aphidius</taxon>
    </lineage>
</organism>
<dbReference type="Proteomes" id="UP000639338">
    <property type="component" value="Unassembled WGS sequence"/>
</dbReference>
<dbReference type="InterPro" id="IPR032062">
    <property type="entry name" value="DUF4803"/>
</dbReference>
<accession>A0A834XYF5</accession>
<dbReference type="AlphaFoldDB" id="A0A834XYF5"/>
<dbReference type="Pfam" id="PF16061">
    <property type="entry name" value="DUF4803"/>
    <property type="match status" value="1"/>
</dbReference>
<sequence>MRGKYFICVIILLSMMKIVISSSIANEAINVINIISNTSANAIANKNDTLINKKIYSIWTTINQFELKLYKLNKSIDYIIPVDQYVDMINKNKIENFFHRIFFLLEKTEQWSRLLIRNKPLNLKEQTLKMISDDADFPKSLIVQIYKIIFERIRIFTFSQNNYEFIKKDTVFKCDTSITQQHELYSFYNDIISLEIQVCGILAFSYTWRSINVPFNYTDEMIVEMDESKNRIKEYTNLFKNKMKKATNIIRPCDPSEKRVKGKTYEAFDNIIWIFIANQRNFEPRNNVQCQSSCENMSRKKRFCEIQNDDCSVDNHDYDDTCPGWSFACTDALSTQVEACRRDPDDKSSAKPYHWFKNLDNGNSYGNTSRKCGSTEIIKAERVNWFNPWSNICKNCLCSCVDNRIHTKTNTIRAFSLLWSETSNNMVATGVRLVARDRMIHIQLREGKLLPYGIIDKNTERWIPLPKFEYDDNFPATAIYSNGTRHSLERTIDFAPIQSFYMDKICLQKLIFNEGQLLTGARFNLDHLKDRTPISCIALDVKYASFQYQYGNITASTNYKKQLPKPTKFVSRDHQDAIILEENFQDSEENQFVEFATSDWRTDASQTTIPFFDLQDVATDPGVPLSGIELFYKEPLNKTPEGYVSFKIYPLNFTTYMDL</sequence>
<keyword evidence="1" id="KW-0732">Signal</keyword>
<feature type="chain" id="PRO_5032522315" description="Venom protein" evidence="1">
    <location>
        <begin position="22"/>
        <end position="659"/>
    </location>
</feature>
<evidence type="ECO:0000313" key="3">
    <source>
        <dbReference type="Proteomes" id="UP000639338"/>
    </source>
</evidence>
<dbReference type="EMBL" id="JACMRX010000002">
    <property type="protein sequence ID" value="KAF7995850.1"/>
    <property type="molecule type" value="Genomic_DNA"/>
</dbReference>
<keyword evidence="3" id="KW-1185">Reference proteome</keyword>
<gene>
    <name evidence="2" type="ORF">HCN44_006957</name>
</gene>
<evidence type="ECO:0000256" key="1">
    <source>
        <dbReference type="SAM" id="SignalP"/>
    </source>
</evidence>
<dbReference type="PANTHER" id="PTHR47890">
    <property type="entry name" value="LD24308P"/>
    <property type="match status" value="1"/>
</dbReference>
<proteinExistence type="predicted"/>
<protein>
    <recommendedName>
        <fullName evidence="4">Venom protein</fullName>
    </recommendedName>
</protein>
<name>A0A834XYF5_APHGI</name>
<dbReference type="PANTHER" id="PTHR47890:SF1">
    <property type="entry name" value="LD24308P"/>
    <property type="match status" value="1"/>
</dbReference>